<dbReference type="RefSeq" id="XP_041191901.1">
    <property type="nucleotide sequence ID" value="XM_041342208.1"/>
</dbReference>
<evidence type="ECO:0000256" key="1">
    <source>
        <dbReference type="SAM" id="MobiDB-lite"/>
    </source>
</evidence>
<comment type="caution">
    <text evidence="2">The sequence shown here is derived from an EMBL/GenBank/DDBJ whole genome shotgun (WGS) entry which is preliminary data.</text>
</comment>
<dbReference type="Proteomes" id="UP000807769">
    <property type="component" value="Unassembled WGS sequence"/>
</dbReference>
<dbReference type="AlphaFoldDB" id="A0A9P7JC52"/>
<gene>
    <name evidence="2" type="ORF">BJ212DRAFT_1578036</name>
</gene>
<feature type="region of interest" description="Disordered" evidence="1">
    <location>
        <begin position="114"/>
        <end position="145"/>
    </location>
</feature>
<evidence type="ECO:0000313" key="2">
    <source>
        <dbReference type="EMBL" id="KAG1814440.1"/>
    </source>
</evidence>
<protein>
    <submittedName>
        <fullName evidence="2">Uncharacterized protein</fullName>
    </submittedName>
</protein>
<feature type="compositionally biased region" description="Polar residues" evidence="1">
    <location>
        <begin position="125"/>
        <end position="145"/>
    </location>
</feature>
<keyword evidence="3" id="KW-1185">Reference proteome</keyword>
<sequence>MTLFKNTRWRFFVMMEEILPNGGGTMGAAAYNAALLAAQAPVAAMSASTFSSAMASGSALGAANAEVGSNAMGLAISVPSPCNIPVGMVPADGFRWDKVISAFPSTGTGFVASSSMNMPPSPSSVLASSTGKHSHSSAAAVQSRT</sequence>
<dbReference type="EMBL" id="JABBWG010000021">
    <property type="protein sequence ID" value="KAG1814440.1"/>
    <property type="molecule type" value="Genomic_DNA"/>
</dbReference>
<reference evidence="2" key="1">
    <citation type="journal article" date="2020" name="New Phytol.">
        <title>Comparative genomics reveals dynamic genome evolution in host specialist ectomycorrhizal fungi.</title>
        <authorList>
            <person name="Lofgren L.A."/>
            <person name="Nguyen N.H."/>
            <person name="Vilgalys R."/>
            <person name="Ruytinx J."/>
            <person name="Liao H.L."/>
            <person name="Branco S."/>
            <person name="Kuo A."/>
            <person name="LaButti K."/>
            <person name="Lipzen A."/>
            <person name="Andreopoulos W."/>
            <person name="Pangilinan J."/>
            <person name="Riley R."/>
            <person name="Hundley H."/>
            <person name="Na H."/>
            <person name="Barry K."/>
            <person name="Grigoriev I.V."/>
            <person name="Stajich J.E."/>
            <person name="Kennedy P.G."/>
        </authorList>
    </citation>
    <scope>NUCLEOTIDE SEQUENCE</scope>
    <source>
        <strain evidence="2">MN1</strain>
    </source>
</reference>
<dbReference type="GeneID" id="64636224"/>
<organism evidence="2 3">
    <name type="scientific">Suillus subaureus</name>
    <dbReference type="NCBI Taxonomy" id="48587"/>
    <lineage>
        <taxon>Eukaryota</taxon>
        <taxon>Fungi</taxon>
        <taxon>Dikarya</taxon>
        <taxon>Basidiomycota</taxon>
        <taxon>Agaricomycotina</taxon>
        <taxon>Agaricomycetes</taxon>
        <taxon>Agaricomycetidae</taxon>
        <taxon>Boletales</taxon>
        <taxon>Suillineae</taxon>
        <taxon>Suillaceae</taxon>
        <taxon>Suillus</taxon>
    </lineage>
</organism>
<name>A0A9P7JC52_9AGAM</name>
<accession>A0A9P7JC52</accession>
<proteinExistence type="predicted"/>
<evidence type="ECO:0000313" key="3">
    <source>
        <dbReference type="Proteomes" id="UP000807769"/>
    </source>
</evidence>